<dbReference type="PANTHER" id="PTHR37984">
    <property type="entry name" value="PROTEIN CBG26694"/>
    <property type="match status" value="1"/>
</dbReference>
<gene>
    <name evidence="2" type="ORF">M514_22803</name>
</gene>
<evidence type="ECO:0000259" key="1">
    <source>
        <dbReference type="PROSITE" id="PS50878"/>
    </source>
</evidence>
<dbReference type="Proteomes" id="UP000030758">
    <property type="component" value="Unassembled WGS sequence"/>
</dbReference>
<protein>
    <recommendedName>
        <fullName evidence="1">Reverse transcriptase domain-containing protein</fullName>
    </recommendedName>
</protein>
<dbReference type="Pfam" id="PF00078">
    <property type="entry name" value="RVT_1"/>
    <property type="match status" value="1"/>
</dbReference>
<accession>A0A085N6J0</accession>
<proteinExistence type="predicted"/>
<evidence type="ECO:0000313" key="2">
    <source>
        <dbReference type="EMBL" id="KFD65086.1"/>
    </source>
</evidence>
<dbReference type="PROSITE" id="PS50878">
    <property type="entry name" value="RT_POL"/>
    <property type="match status" value="1"/>
</dbReference>
<dbReference type="EMBL" id="KL367545">
    <property type="protein sequence ID" value="KFD65086.1"/>
    <property type="molecule type" value="Genomic_DNA"/>
</dbReference>
<reference evidence="2" key="1">
    <citation type="journal article" date="2014" name="Nat. Genet.">
        <title>Genome and transcriptome of the porcine whipworm Trichuris suis.</title>
        <authorList>
            <person name="Jex A.R."/>
            <person name="Nejsum P."/>
            <person name="Schwarz E.M."/>
            <person name="Hu L."/>
            <person name="Young N.D."/>
            <person name="Hall R.S."/>
            <person name="Korhonen P.K."/>
            <person name="Liao S."/>
            <person name="Thamsborg S."/>
            <person name="Xia J."/>
            <person name="Xu P."/>
            <person name="Wang S."/>
            <person name="Scheerlinck J.P."/>
            <person name="Hofmann A."/>
            <person name="Sternberg P.W."/>
            <person name="Wang J."/>
            <person name="Gasser R.B."/>
        </authorList>
    </citation>
    <scope>NUCLEOTIDE SEQUENCE [LARGE SCALE GENOMIC DNA]</scope>
    <source>
        <strain evidence="2">DCEP-RM93F</strain>
    </source>
</reference>
<dbReference type="Gene3D" id="3.30.70.270">
    <property type="match status" value="1"/>
</dbReference>
<dbReference type="Gene3D" id="3.10.10.10">
    <property type="entry name" value="HIV Type 1 Reverse Transcriptase, subunit A, domain 1"/>
    <property type="match status" value="1"/>
</dbReference>
<sequence>MHQYPLPTPEDIFSTLNGGTVFSQIDFSDAYLQIEVSEESRELLTLNTHRGLYRYNRLPFGVKTAPGIFQQIMDTLIAGLHGVVAYLDDVIVVGKTEEDHKRNLDALLQRIAEWGFHIRLSKCQFAMPEVNYLGYIINKNGRRPDPNRTAAITRMPVPTNVSSKEA</sequence>
<feature type="domain" description="Reverse transcriptase" evidence="1">
    <location>
        <begin position="1"/>
        <end position="137"/>
    </location>
</feature>
<dbReference type="InterPro" id="IPR043128">
    <property type="entry name" value="Rev_trsase/Diguanyl_cyclase"/>
</dbReference>
<dbReference type="AlphaFoldDB" id="A0A085N6J0"/>
<dbReference type="SUPFAM" id="SSF56672">
    <property type="entry name" value="DNA/RNA polymerases"/>
    <property type="match status" value="1"/>
</dbReference>
<dbReference type="InterPro" id="IPR000477">
    <property type="entry name" value="RT_dom"/>
</dbReference>
<dbReference type="CDD" id="cd01647">
    <property type="entry name" value="RT_LTR"/>
    <property type="match status" value="1"/>
</dbReference>
<dbReference type="InterPro" id="IPR050951">
    <property type="entry name" value="Retrovirus_Pol_polyprotein"/>
</dbReference>
<name>A0A085N6J0_9BILA</name>
<organism evidence="2">
    <name type="scientific">Trichuris suis</name>
    <name type="common">pig whipworm</name>
    <dbReference type="NCBI Taxonomy" id="68888"/>
    <lineage>
        <taxon>Eukaryota</taxon>
        <taxon>Metazoa</taxon>
        <taxon>Ecdysozoa</taxon>
        <taxon>Nematoda</taxon>
        <taxon>Enoplea</taxon>
        <taxon>Dorylaimia</taxon>
        <taxon>Trichinellida</taxon>
        <taxon>Trichuridae</taxon>
        <taxon>Trichuris</taxon>
    </lineage>
</organism>
<dbReference type="InterPro" id="IPR043502">
    <property type="entry name" value="DNA/RNA_pol_sf"/>
</dbReference>
<dbReference type="PANTHER" id="PTHR37984:SF5">
    <property type="entry name" value="PROTEIN NYNRIN-LIKE"/>
    <property type="match status" value="1"/>
</dbReference>